<keyword evidence="2" id="KW-1185">Reference proteome</keyword>
<dbReference type="RefSeq" id="WP_132629572.1">
    <property type="nucleotide sequence ID" value="NZ_SMLD01000016.1"/>
</dbReference>
<comment type="caution">
    <text evidence="1">The sequence shown here is derived from an EMBL/GenBank/DDBJ whole genome shotgun (WGS) entry which is preliminary data.</text>
</comment>
<dbReference type="InterPro" id="IPR026467">
    <property type="entry name" value="Ser/Gly_Cys_C_dom"/>
</dbReference>
<accession>A0A4V2ZBF4</accession>
<protein>
    <submittedName>
        <fullName evidence="1">TIGR04222 domain-containing membrane protein</fullName>
    </submittedName>
</protein>
<gene>
    <name evidence="1" type="ORF">E1295_09205</name>
</gene>
<proteinExistence type="predicted"/>
<dbReference type="Proteomes" id="UP000295136">
    <property type="component" value="Unassembled WGS sequence"/>
</dbReference>
<dbReference type="NCBIfam" id="TIGR04222">
    <property type="entry name" value="near_uncomplex"/>
    <property type="match status" value="1"/>
</dbReference>
<organism evidence="1 2">
    <name type="scientific">Nonomuraea mesophila</name>
    <dbReference type="NCBI Taxonomy" id="2530382"/>
    <lineage>
        <taxon>Bacteria</taxon>
        <taxon>Bacillati</taxon>
        <taxon>Actinomycetota</taxon>
        <taxon>Actinomycetes</taxon>
        <taxon>Streptosporangiales</taxon>
        <taxon>Streptosporangiaceae</taxon>
        <taxon>Nonomuraea</taxon>
    </lineage>
</organism>
<dbReference type="EMBL" id="SMLD01000016">
    <property type="protein sequence ID" value="TDE57003.1"/>
    <property type="molecule type" value="Genomic_DNA"/>
</dbReference>
<dbReference type="AlphaFoldDB" id="A0A4V2ZBF4"/>
<sequence length="90" mass="9138">MDGVSYTIALSLVALIALVATRAHLALSSARSRSTSAAGPGLDLYEAACLAGGPRRVINTALVSLAAQGGVRVSGRGGVPACWSCSPRWR</sequence>
<name>A0A4V2ZBF4_9ACTN</name>
<reference evidence="1 2" key="1">
    <citation type="submission" date="2019-03" db="EMBL/GenBank/DDBJ databases">
        <title>Draft genome sequences of novel Actinobacteria.</title>
        <authorList>
            <person name="Sahin N."/>
            <person name="Ay H."/>
            <person name="Saygin H."/>
        </authorList>
    </citation>
    <scope>NUCLEOTIDE SEQUENCE [LARGE SCALE GENOMIC DNA]</scope>
    <source>
        <strain evidence="1 2">6K102</strain>
    </source>
</reference>
<evidence type="ECO:0000313" key="1">
    <source>
        <dbReference type="EMBL" id="TDE57003.1"/>
    </source>
</evidence>
<evidence type="ECO:0000313" key="2">
    <source>
        <dbReference type="Proteomes" id="UP000295136"/>
    </source>
</evidence>